<feature type="region of interest" description="Disordered" evidence="2">
    <location>
        <begin position="63"/>
        <end position="88"/>
    </location>
</feature>
<evidence type="ECO:0000259" key="5">
    <source>
        <dbReference type="Pfam" id="PF25023"/>
    </source>
</evidence>
<evidence type="ECO:0000259" key="4">
    <source>
        <dbReference type="Pfam" id="PF20148"/>
    </source>
</evidence>
<feature type="chain" id="PRO_5047019285" evidence="3">
    <location>
        <begin position="29"/>
        <end position="362"/>
    </location>
</feature>
<keyword evidence="7" id="KW-1185">Reference proteome</keyword>
<evidence type="ECO:0000256" key="3">
    <source>
        <dbReference type="SAM" id="SignalP"/>
    </source>
</evidence>
<dbReference type="InterPro" id="IPR045351">
    <property type="entry name" value="DUF6531"/>
</dbReference>
<keyword evidence="1" id="KW-0677">Repeat</keyword>
<dbReference type="RefSeq" id="WP_267151403.1">
    <property type="nucleotide sequence ID" value="NZ_JAPMLT010000003.1"/>
</dbReference>
<dbReference type="Pfam" id="PF25023">
    <property type="entry name" value="TEN_YD-shell"/>
    <property type="match status" value="1"/>
</dbReference>
<evidence type="ECO:0000256" key="1">
    <source>
        <dbReference type="ARBA" id="ARBA00022737"/>
    </source>
</evidence>
<evidence type="ECO:0000313" key="6">
    <source>
        <dbReference type="EMBL" id="MCX7570163.1"/>
    </source>
</evidence>
<feature type="signal peptide" evidence="3">
    <location>
        <begin position="1"/>
        <end position="28"/>
    </location>
</feature>
<feature type="domain" description="DUF6531" evidence="4">
    <location>
        <begin position="91"/>
        <end position="163"/>
    </location>
</feature>
<gene>
    <name evidence="6" type="ORF">OS242_09325</name>
</gene>
<feature type="domain" description="Teneurin-like YD-shell" evidence="5">
    <location>
        <begin position="243"/>
        <end position="329"/>
    </location>
</feature>
<organism evidence="6 7">
    <name type="scientific">Tumebacillus lacus</name>
    <dbReference type="NCBI Taxonomy" id="2995335"/>
    <lineage>
        <taxon>Bacteria</taxon>
        <taxon>Bacillati</taxon>
        <taxon>Bacillota</taxon>
        <taxon>Bacilli</taxon>
        <taxon>Bacillales</taxon>
        <taxon>Alicyclobacillaceae</taxon>
        <taxon>Tumebacillus</taxon>
    </lineage>
</organism>
<keyword evidence="3" id="KW-0732">Signal</keyword>
<proteinExistence type="predicted"/>
<dbReference type="Proteomes" id="UP001208017">
    <property type="component" value="Unassembled WGS sequence"/>
</dbReference>
<name>A0ABT3WZU0_9BACL</name>
<dbReference type="EMBL" id="JAPMLT010000003">
    <property type="protein sequence ID" value="MCX7570163.1"/>
    <property type="molecule type" value="Genomic_DNA"/>
</dbReference>
<dbReference type="Pfam" id="PF20148">
    <property type="entry name" value="DUF6531"/>
    <property type="match status" value="1"/>
</dbReference>
<dbReference type="InterPro" id="IPR056823">
    <property type="entry name" value="TEN-like_YD-shell"/>
</dbReference>
<protein>
    <submittedName>
        <fullName evidence="6">DUF6531 domain-containing protein</fullName>
    </submittedName>
</protein>
<accession>A0ABT3WZU0</accession>
<evidence type="ECO:0000313" key="7">
    <source>
        <dbReference type="Proteomes" id="UP001208017"/>
    </source>
</evidence>
<evidence type="ECO:0000256" key="2">
    <source>
        <dbReference type="SAM" id="MobiDB-lite"/>
    </source>
</evidence>
<reference evidence="6 7" key="1">
    <citation type="submission" date="2022-11" db="EMBL/GenBank/DDBJ databases">
        <title>Study of microbial diversity in lake waters.</title>
        <authorList>
            <person name="Zhang J."/>
        </authorList>
    </citation>
    <scope>NUCLEOTIDE SEQUENCE [LARGE SCALE GENOMIC DNA]</scope>
    <source>
        <strain evidence="6 7">DT12</strain>
    </source>
</reference>
<sequence length="362" mass="40022">MNNRFRRGLLSALLSVAVVASTLLPAFATPVNAAYDGEWDPLNEGWMPEDGATVDPVQMALRSAEGGGQSAGTGSNPVESLGDPSGELPKEPVDIASGQLVLDEKDFAFPGYGPALEVARSYKSDQTERLGMFGYGWSIPQERSLRMYDNFSIVDQKADGSTDQYLFEMSVPAEDAVVEEYDGAPLIYYPLHLGTYKAERADNRKQLTRRSQHDYLLVDPDTGMRYAFFGYQAAWRTDAPKQAGKLLRYADQTGLVMLLEYDGAGRIEKMRGNALPSIQFAYNGAGLVETVADRSGQVYRYGYTGHDLTQITRPDGSVVTMAYDGSHRITMRAENGVATYFEYENGKVHQVKNARQELLFSY</sequence>
<dbReference type="Gene3D" id="2.180.10.10">
    <property type="entry name" value="RHS repeat-associated core"/>
    <property type="match status" value="1"/>
</dbReference>
<comment type="caution">
    <text evidence="6">The sequence shown here is derived from an EMBL/GenBank/DDBJ whole genome shotgun (WGS) entry which is preliminary data.</text>
</comment>